<feature type="domain" description="Phage tail tape measure protein" evidence="2">
    <location>
        <begin position="84"/>
        <end position="272"/>
    </location>
</feature>
<protein>
    <submittedName>
        <fullName evidence="3">Phage tail tape measure protein</fullName>
    </submittedName>
</protein>
<gene>
    <name evidence="3" type="ORF">HXK09_01010</name>
</gene>
<dbReference type="Pfam" id="PF10145">
    <property type="entry name" value="PhageMin_Tail"/>
    <property type="match status" value="1"/>
</dbReference>
<evidence type="ECO:0000313" key="4">
    <source>
        <dbReference type="Proteomes" id="UP000759246"/>
    </source>
</evidence>
<dbReference type="PANTHER" id="PTHR37813:SF1">
    <property type="entry name" value="FELS-2 PROPHAGE PROTEIN"/>
    <property type="match status" value="1"/>
</dbReference>
<sequence>MASDGTLVFDTSLNTDGLQKGTSGLGGIARNALGVFTGNLMTKATEAVVNLGKEALNSGMSFETSMAKVKTLFSGTDEQFSSLNDEILRISSSTGLAADGLAEAAYSAESAGVSTRNLGTMLEQSAHLASAGFTDIDTALSATAKTMNAYGMTSEESIGKVQKVLMQTQNLGITTVDELGASLAQVTPTAAAFGVSFEQVGASLAVMTAAGTPTAQATTQLNSLIAELGKSGTAAAKNLAAAAKGTQYAGMSFNEMMDSGADLGDVLAMLSAQADKDGVSMVDMFSSIEAGKAALSIFSQEGATFSNDLAQMATGADVVGDAYATVSDTVKHKTDLIKTAFQNMAISIFNDVAGPLADSADDLIASFNAISATLGPLISDIVTGAIVIFQSLGEHIDIVAPIVAALTAALIANQAAMKISAVVGAVTKAYNAFATANEGASAAQWLLNAAMNANPFVLIATLVAALVVGIIALWDTNEGFRNAVTAAWEAIKSALSGVIDGLVNFFTVTIPDAIRSAIDWFKSLPENVAEAMKNFIGTVSEWISQLPDKVWTWLVNTVTRIIAWGQNMRSNASTAMQNMVKAIIDWVKQLPGKVWTWLVNAVTQVVSFGNALKTKGAEAAKKLFDSIVDGVKSLPDKIKEIGSNIVRGIWEGISGGWGWLKGKVSEVAGSLLNSVKSALGIHSPSRAFRDQVGRFLPPGIAEGFEDSVPGALKDMQGQATKMVAGMQAAVTANAGSIALNASGSAELRAVGGVGTTIYNDNHVEQDNTYNVPVATPSEVAKTQREALRKLVGGVK</sequence>
<evidence type="ECO:0000256" key="1">
    <source>
        <dbReference type="ARBA" id="ARBA00022612"/>
    </source>
</evidence>
<dbReference type="EMBL" id="JABZGF010000009">
    <property type="protein sequence ID" value="MBF0965750.1"/>
    <property type="molecule type" value="Genomic_DNA"/>
</dbReference>
<name>A0A929RMQ8_9ACTO</name>
<comment type="caution">
    <text evidence="3">The sequence shown here is derived from an EMBL/GenBank/DDBJ whole genome shotgun (WGS) entry which is preliminary data.</text>
</comment>
<dbReference type="InterPro" id="IPR010090">
    <property type="entry name" value="Phage_tape_meas"/>
</dbReference>
<dbReference type="NCBIfam" id="TIGR01760">
    <property type="entry name" value="tape_meas_TP901"/>
    <property type="match status" value="1"/>
</dbReference>
<evidence type="ECO:0000259" key="2">
    <source>
        <dbReference type="Pfam" id="PF10145"/>
    </source>
</evidence>
<proteinExistence type="predicted"/>
<evidence type="ECO:0000313" key="3">
    <source>
        <dbReference type="EMBL" id="MBF0965750.1"/>
    </source>
</evidence>
<dbReference type="AlphaFoldDB" id="A0A929RMQ8"/>
<reference evidence="3" key="1">
    <citation type="submission" date="2020-04" db="EMBL/GenBank/DDBJ databases">
        <title>Deep metagenomics examines the oral microbiome during advanced dental caries in children, revealing novel taxa and co-occurrences with host molecules.</title>
        <authorList>
            <person name="Baker J.L."/>
            <person name="Morton J.T."/>
            <person name="Dinis M."/>
            <person name="Alvarez R."/>
            <person name="Tran N.C."/>
            <person name="Knight R."/>
            <person name="Edlund A."/>
        </authorList>
    </citation>
    <scope>NUCLEOTIDE SEQUENCE</scope>
    <source>
        <strain evidence="3">JCVI_30_bin.13</strain>
    </source>
</reference>
<keyword evidence="1" id="KW-1188">Viral release from host cell</keyword>
<dbReference type="Proteomes" id="UP000759246">
    <property type="component" value="Unassembled WGS sequence"/>
</dbReference>
<dbReference type="PANTHER" id="PTHR37813">
    <property type="entry name" value="FELS-2 PROPHAGE PROTEIN"/>
    <property type="match status" value="1"/>
</dbReference>
<organism evidence="3 4">
    <name type="scientific">Actinomyces bouchesdurhonensis</name>
    <dbReference type="NCBI Taxonomy" id="1852361"/>
    <lineage>
        <taxon>Bacteria</taxon>
        <taxon>Bacillati</taxon>
        <taxon>Actinomycetota</taxon>
        <taxon>Actinomycetes</taxon>
        <taxon>Actinomycetales</taxon>
        <taxon>Actinomycetaceae</taxon>
        <taxon>Actinomyces</taxon>
    </lineage>
</organism>
<accession>A0A929RMQ8</accession>